<evidence type="ECO:0000313" key="2">
    <source>
        <dbReference type="Proteomes" id="UP000000768"/>
    </source>
</evidence>
<proteinExistence type="predicted"/>
<dbReference type="AlphaFoldDB" id="A0A194YNY5"/>
<dbReference type="EMBL" id="CM000763">
    <property type="protein sequence ID" value="KXG29901.1"/>
    <property type="molecule type" value="Genomic_DNA"/>
</dbReference>
<organism evidence="1 2">
    <name type="scientific">Sorghum bicolor</name>
    <name type="common">Sorghum</name>
    <name type="synonym">Sorghum vulgare</name>
    <dbReference type="NCBI Taxonomy" id="4558"/>
    <lineage>
        <taxon>Eukaryota</taxon>
        <taxon>Viridiplantae</taxon>
        <taxon>Streptophyta</taxon>
        <taxon>Embryophyta</taxon>
        <taxon>Tracheophyta</taxon>
        <taxon>Spermatophyta</taxon>
        <taxon>Magnoliopsida</taxon>
        <taxon>Liliopsida</taxon>
        <taxon>Poales</taxon>
        <taxon>Poaceae</taxon>
        <taxon>PACMAD clade</taxon>
        <taxon>Panicoideae</taxon>
        <taxon>Andropogonodae</taxon>
        <taxon>Andropogoneae</taxon>
        <taxon>Sorghinae</taxon>
        <taxon>Sorghum</taxon>
    </lineage>
</organism>
<dbReference type="Gramene" id="KXG29901">
    <property type="protein sequence ID" value="KXG29901"/>
    <property type="gene ID" value="SORBI_3004G106800"/>
</dbReference>
<sequence>MQIRHVAMSWGMSMRRRRSARSQLPRVKQQATHLMDGTAGRTPLPSRALGKLARMRSGNRAQSLHPGMRAIMAMHFLPRCYGGASLSCVE</sequence>
<evidence type="ECO:0000313" key="1">
    <source>
        <dbReference type="EMBL" id="KXG29901.1"/>
    </source>
</evidence>
<reference evidence="2" key="2">
    <citation type="journal article" date="2018" name="Plant J.">
        <title>The Sorghum bicolor reference genome: improved assembly, gene annotations, a transcriptome atlas, and signatures of genome organization.</title>
        <authorList>
            <person name="McCormick R.F."/>
            <person name="Truong S.K."/>
            <person name="Sreedasyam A."/>
            <person name="Jenkins J."/>
            <person name="Shu S."/>
            <person name="Sims D."/>
            <person name="Kennedy M."/>
            <person name="Amirebrahimi M."/>
            <person name="Weers B.D."/>
            <person name="McKinley B."/>
            <person name="Mattison A."/>
            <person name="Morishige D.T."/>
            <person name="Grimwood J."/>
            <person name="Schmutz J."/>
            <person name="Mullet J.E."/>
        </authorList>
    </citation>
    <scope>NUCLEOTIDE SEQUENCE [LARGE SCALE GENOMIC DNA]</scope>
    <source>
        <strain evidence="2">cv. BTx623</strain>
    </source>
</reference>
<reference evidence="1 2" key="1">
    <citation type="journal article" date="2009" name="Nature">
        <title>The Sorghum bicolor genome and the diversification of grasses.</title>
        <authorList>
            <person name="Paterson A.H."/>
            <person name="Bowers J.E."/>
            <person name="Bruggmann R."/>
            <person name="Dubchak I."/>
            <person name="Grimwood J."/>
            <person name="Gundlach H."/>
            <person name="Haberer G."/>
            <person name="Hellsten U."/>
            <person name="Mitros T."/>
            <person name="Poliakov A."/>
            <person name="Schmutz J."/>
            <person name="Spannagl M."/>
            <person name="Tang H."/>
            <person name="Wang X."/>
            <person name="Wicker T."/>
            <person name="Bharti A.K."/>
            <person name="Chapman J."/>
            <person name="Feltus F.A."/>
            <person name="Gowik U."/>
            <person name="Grigoriev I.V."/>
            <person name="Lyons E."/>
            <person name="Maher C.A."/>
            <person name="Martis M."/>
            <person name="Narechania A."/>
            <person name="Otillar R.P."/>
            <person name="Penning B.W."/>
            <person name="Salamov A.A."/>
            <person name="Wang Y."/>
            <person name="Zhang L."/>
            <person name="Carpita N.C."/>
            <person name="Freeling M."/>
            <person name="Gingle A.R."/>
            <person name="Hash C.T."/>
            <person name="Keller B."/>
            <person name="Klein P."/>
            <person name="Kresovich S."/>
            <person name="McCann M.C."/>
            <person name="Ming R."/>
            <person name="Peterson D.G."/>
            <person name="Mehboob-ur-Rahman"/>
            <person name="Ware D."/>
            <person name="Westhoff P."/>
            <person name="Mayer K.F."/>
            <person name="Messing J."/>
            <person name="Rokhsar D.S."/>
        </authorList>
    </citation>
    <scope>NUCLEOTIDE SEQUENCE [LARGE SCALE GENOMIC DNA]</scope>
    <source>
        <strain evidence="2">cv. BTx623</strain>
    </source>
</reference>
<dbReference type="InParanoid" id="A0A194YNY5"/>
<name>A0A194YNY5_SORBI</name>
<dbReference type="Proteomes" id="UP000000768">
    <property type="component" value="Chromosome 4"/>
</dbReference>
<accession>A0A194YNY5</accession>
<gene>
    <name evidence="1" type="ORF">SORBI_3004G106800</name>
</gene>
<keyword evidence="2" id="KW-1185">Reference proteome</keyword>
<protein>
    <submittedName>
        <fullName evidence="1">Uncharacterized protein</fullName>
    </submittedName>
</protein>